<evidence type="ECO:0000313" key="2">
    <source>
        <dbReference type="Proteomes" id="UP000183487"/>
    </source>
</evidence>
<dbReference type="AlphaFoldDB" id="A0A1H1IHV7"/>
<protein>
    <submittedName>
        <fullName evidence="1">Uncharacterized protein</fullName>
    </submittedName>
</protein>
<gene>
    <name evidence="1" type="ORF">SAMN05443245_5204</name>
</gene>
<organism evidence="1 2">
    <name type="scientific">Paraburkholderia fungorum</name>
    <dbReference type="NCBI Taxonomy" id="134537"/>
    <lineage>
        <taxon>Bacteria</taxon>
        <taxon>Pseudomonadati</taxon>
        <taxon>Pseudomonadota</taxon>
        <taxon>Betaproteobacteria</taxon>
        <taxon>Burkholderiales</taxon>
        <taxon>Burkholderiaceae</taxon>
        <taxon>Paraburkholderia</taxon>
    </lineage>
</organism>
<evidence type="ECO:0000313" key="1">
    <source>
        <dbReference type="EMBL" id="SDR37272.1"/>
    </source>
</evidence>
<keyword evidence="2" id="KW-1185">Reference proteome</keyword>
<sequence>MQTEICKITFLDGSWLKAELPTGGDMIGYVLDNFGMFSAVEALEADDAAVVAAQAKKIDRVKAAILKHTGRTLPASAVRVTQYAFRIEAFDHEGICVFADRIYGQDDELYRLGVDRFGLMLVASH</sequence>
<accession>A0A1H1IHV7</accession>
<dbReference type="EMBL" id="FNKP01000002">
    <property type="protein sequence ID" value="SDR37272.1"/>
    <property type="molecule type" value="Genomic_DNA"/>
</dbReference>
<dbReference type="Proteomes" id="UP000183487">
    <property type="component" value="Unassembled WGS sequence"/>
</dbReference>
<reference evidence="2" key="1">
    <citation type="submission" date="2016-10" db="EMBL/GenBank/DDBJ databases">
        <authorList>
            <person name="Varghese N."/>
        </authorList>
    </citation>
    <scope>NUCLEOTIDE SEQUENCE [LARGE SCALE GENOMIC DNA]</scope>
    <source>
        <strain evidence="2">GAS106B</strain>
    </source>
</reference>
<name>A0A1H1IHV7_9BURK</name>
<proteinExistence type="predicted"/>
<dbReference type="RefSeq" id="WP_074769937.1">
    <property type="nucleotide sequence ID" value="NZ_FNKP01000002.1"/>
</dbReference>